<keyword evidence="2" id="KW-1185">Reference proteome</keyword>
<dbReference type="EMBL" id="JACSEA010000001">
    <property type="protein sequence ID" value="KAF7411151.1"/>
    <property type="molecule type" value="Genomic_DNA"/>
</dbReference>
<comment type="caution">
    <text evidence="1">The sequence shown here is derived from an EMBL/GenBank/DDBJ whole genome shotgun (WGS) entry which is preliminary data.</text>
</comment>
<evidence type="ECO:0000313" key="2">
    <source>
        <dbReference type="Proteomes" id="UP000614350"/>
    </source>
</evidence>
<accession>A0A834KVX9</accession>
<reference evidence="1" key="1">
    <citation type="journal article" date="2020" name="G3 (Bethesda)">
        <title>High-Quality Assemblies for Three Invasive Social Wasps from the &lt;i&gt;Vespula&lt;/i&gt; Genus.</title>
        <authorList>
            <person name="Harrop T.W.R."/>
            <person name="Guhlin J."/>
            <person name="McLaughlin G.M."/>
            <person name="Permina E."/>
            <person name="Stockwell P."/>
            <person name="Gilligan J."/>
            <person name="Le Lec M.F."/>
            <person name="Gruber M.A.M."/>
            <person name="Quinn O."/>
            <person name="Lovegrove M."/>
            <person name="Duncan E.J."/>
            <person name="Remnant E.J."/>
            <person name="Van Eeckhoven J."/>
            <person name="Graham B."/>
            <person name="Knapp R.A."/>
            <person name="Langford K.W."/>
            <person name="Kronenberg Z."/>
            <person name="Press M.O."/>
            <person name="Eacker S.M."/>
            <person name="Wilson-Rankin E.E."/>
            <person name="Purcell J."/>
            <person name="Lester P.J."/>
            <person name="Dearden P.K."/>
        </authorList>
    </citation>
    <scope>NUCLEOTIDE SEQUENCE</scope>
    <source>
        <strain evidence="1">Marl-1</strain>
    </source>
</reference>
<sequence>MTDRKLSKIIELPCRLQWTHNEMIQIKDVAVAGVCELMSSFYDDSGLNAVTSHRKERNFAVVAYEDVVAFAIGTLAIAADRDGGGERGRGANIGIQI</sequence>
<organism evidence="1 2">
    <name type="scientific">Vespula vulgaris</name>
    <name type="common">Yellow jacket</name>
    <name type="synonym">Wasp</name>
    <dbReference type="NCBI Taxonomy" id="7454"/>
    <lineage>
        <taxon>Eukaryota</taxon>
        <taxon>Metazoa</taxon>
        <taxon>Ecdysozoa</taxon>
        <taxon>Arthropoda</taxon>
        <taxon>Hexapoda</taxon>
        <taxon>Insecta</taxon>
        <taxon>Pterygota</taxon>
        <taxon>Neoptera</taxon>
        <taxon>Endopterygota</taxon>
        <taxon>Hymenoptera</taxon>
        <taxon>Apocrita</taxon>
        <taxon>Aculeata</taxon>
        <taxon>Vespoidea</taxon>
        <taxon>Vespidae</taxon>
        <taxon>Vespinae</taxon>
        <taxon>Vespula</taxon>
    </lineage>
</organism>
<name>A0A834KVX9_VESVU</name>
<dbReference type="Proteomes" id="UP000614350">
    <property type="component" value="Unassembled WGS sequence"/>
</dbReference>
<evidence type="ECO:0000313" key="1">
    <source>
        <dbReference type="EMBL" id="KAF7411151.1"/>
    </source>
</evidence>
<proteinExistence type="predicted"/>
<gene>
    <name evidence="1" type="ORF">HZH66_000047</name>
</gene>
<dbReference type="AlphaFoldDB" id="A0A834KVX9"/>
<protein>
    <submittedName>
        <fullName evidence="1">Uncharacterized protein</fullName>
    </submittedName>
</protein>